<dbReference type="PANTHER" id="PTHR47332:SF2">
    <property type="entry name" value="SET-6"/>
    <property type="match status" value="1"/>
</dbReference>
<keyword evidence="8" id="KW-1185">Reference proteome</keyword>
<dbReference type="PROSITE" id="PS01013">
    <property type="entry name" value="OSBP"/>
    <property type="match status" value="1"/>
</dbReference>
<proteinExistence type="inferred from homology"/>
<dbReference type="HOGENOM" id="CLU_335556_0_0_1"/>
<dbReference type="GO" id="GO:0008289">
    <property type="term" value="F:lipid binding"/>
    <property type="evidence" value="ECO:0007669"/>
    <property type="project" value="InterPro"/>
</dbReference>
<evidence type="ECO:0000313" key="7">
    <source>
        <dbReference type="EMBL" id="EFX03679.1"/>
    </source>
</evidence>
<keyword evidence="5" id="KW-0732">Signal</keyword>
<dbReference type="InParanoid" id="F0XCM1"/>
<dbReference type="Gene3D" id="2.40.160.120">
    <property type="match status" value="1"/>
</dbReference>
<dbReference type="SUPFAM" id="SSF82199">
    <property type="entry name" value="SET domain"/>
    <property type="match status" value="1"/>
</dbReference>
<dbReference type="Gene3D" id="1.10.287.2720">
    <property type="match status" value="1"/>
</dbReference>
<evidence type="ECO:0000256" key="2">
    <source>
        <dbReference type="RuleBase" id="RU003844"/>
    </source>
</evidence>
<protein>
    <submittedName>
        <fullName evidence="7">Oxysterol-binding protein</fullName>
    </submittedName>
</protein>
<dbReference type="AlphaFoldDB" id="F0XCM1"/>
<dbReference type="Proteomes" id="UP000007796">
    <property type="component" value="Unassembled WGS sequence"/>
</dbReference>
<dbReference type="OrthoDB" id="14833at2759"/>
<feature type="region of interest" description="Disordered" evidence="4">
    <location>
        <begin position="646"/>
        <end position="678"/>
    </location>
</feature>
<dbReference type="Gene3D" id="2.170.270.10">
    <property type="entry name" value="SET domain"/>
    <property type="match status" value="1"/>
</dbReference>
<dbReference type="Pfam" id="PF01237">
    <property type="entry name" value="Oxysterol_BP"/>
    <property type="match status" value="1"/>
</dbReference>
<dbReference type="Gene3D" id="3.30.70.3490">
    <property type="match status" value="1"/>
</dbReference>
<dbReference type="STRING" id="655863.F0XCM1"/>
<feature type="signal peptide" evidence="5">
    <location>
        <begin position="1"/>
        <end position="26"/>
    </location>
</feature>
<name>F0XCM1_GROCL</name>
<sequence>MGMITGMYWVQIWTAVAVVLQETAVAEGPQSCSHEANRVSLATAPPICAASEPAALIPALQQTCSRDHESIGVPGYRPAEAHGLWEVRPSPGKGRGMFAVVDIVRGTRLLEEQPLFVVSPPPLVPGVGFSLSSMQPVVEEAFAGLSTAQQVEFRSLHEVQLAGEESEGRRSEDEEGNKRSEEEKETHGRRLMRILRSNGYNTQDGRVAIYPKAALVNHDCRPNVFNTDVAGRRVIMATRDIAVGEELLTTYVPLLADTTTRQRRLIQYGFHCSCVACLAGERDGAGDGTDDGHRIYMGAVLDDLEAAVREEAAAADDERKKQTQKQKQKKQKRVQQLARNAAELAAYVETQGFADYYVRTSRLAVEFSFRADDGMAARHWAQRHLEHHRLIDETMQATHDAHALLGFVEQAVQGQQIPLDHHGRSLQRDRTASLLLAPSSVVEVGHCWGQRPAVFAAPALESSAERRCLLVLRMMLIALRSQVYVGGSTKTSIRKPLNAFLGELFLAEWTNERSSSSSSTPSSFTTRLVAEQVSHHPPITAMHLADETHGVRADGYARVEMTFAGSVQVRQVGHALVHIDRYDEDYLLPLPDVRVRGFLSGRLYPEIIGTYHIVASSGYTVELVFSGQGLAWGGTRNAFTARVMGREVGEEPEDGKNGKSGKEKKPKHAKHAKNTKNTNTARETLYIVEGVWSQGWTTTDARTGQVLERYEVDAVENAPVAIQLSPPEAQDPWESRRAWAPVIDGIVRGDLSHVVAEKSRIEQAQRCMRAHEAKNGTIWKPLLFRSSSSSHDDAEAPCPKATAARDTFHRLAAGLDLQLHDEQTMGVWRVDETKIQNLQRPFRGELTPLG</sequence>
<dbReference type="eggNOG" id="KOG2084">
    <property type="taxonomic scope" value="Eukaryota"/>
</dbReference>
<keyword evidence="3" id="KW-0175">Coiled coil</keyword>
<dbReference type="SUPFAM" id="SSF144000">
    <property type="entry name" value="Oxysterol-binding protein-like"/>
    <property type="match status" value="1"/>
</dbReference>
<evidence type="ECO:0000256" key="4">
    <source>
        <dbReference type="SAM" id="MobiDB-lite"/>
    </source>
</evidence>
<dbReference type="InterPro" id="IPR000648">
    <property type="entry name" value="Oxysterol-bd"/>
</dbReference>
<evidence type="ECO:0000256" key="3">
    <source>
        <dbReference type="SAM" id="Coils"/>
    </source>
</evidence>
<dbReference type="InterPro" id="IPR037239">
    <property type="entry name" value="OSBP_sf"/>
</dbReference>
<feature type="coiled-coil region" evidence="3">
    <location>
        <begin position="301"/>
        <end position="340"/>
    </location>
</feature>
<dbReference type="RefSeq" id="XP_014173161.1">
    <property type="nucleotide sequence ID" value="XM_014317686.1"/>
</dbReference>
<feature type="compositionally biased region" description="Basic and acidic residues" evidence="4">
    <location>
        <begin position="646"/>
        <end position="663"/>
    </location>
</feature>
<dbReference type="GeneID" id="25979462"/>
<gene>
    <name evidence="7" type="ORF">CMQ_607</name>
</gene>
<feature type="chain" id="PRO_5003262059" evidence="5">
    <location>
        <begin position="27"/>
        <end position="850"/>
    </location>
</feature>
<dbReference type="InterPro" id="IPR001214">
    <property type="entry name" value="SET_dom"/>
</dbReference>
<comment type="similarity">
    <text evidence="1 2">Belongs to the OSBP family.</text>
</comment>
<reference evidence="7 8" key="1">
    <citation type="journal article" date="2011" name="Proc. Natl. Acad. Sci. U.S.A.">
        <title>Genome and transcriptome analyses of the mountain pine beetle-fungal symbiont Grosmannia clavigera, a lodgepole pine pathogen.</title>
        <authorList>
            <person name="DiGuistini S."/>
            <person name="Wang Y."/>
            <person name="Liao N.Y."/>
            <person name="Taylor G."/>
            <person name="Tanguay P."/>
            <person name="Feau N."/>
            <person name="Henrissat B."/>
            <person name="Chan S.K."/>
            <person name="Hesse-Orce U."/>
            <person name="Alamouti S.M."/>
            <person name="Tsui C.K.M."/>
            <person name="Docking R.T."/>
            <person name="Levasseur A."/>
            <person name="Haridas S."/>
            <person name="Robertson G."/>
            <person name="Birol I."/>
            <person name="Holt R.A."/>
            <person name="Marra M.A."/>
            <person name="Hamelin R.C."/>
            <person name="Hirst M."/>
            <person name="Jones S.J.M."/>
            <person name="Bohlmann J."/>
            <person name="Breuil C."/>
        </authorList>
    </citation>
    <scope>NUCLEOTIDE SEQUENCE [LARGE SCALE GENOMIC DNA]</scope>
    <source>
        <strain evidence="8">kw1407 / UAMH 11150</strain>
    </source>
</reference>
<dbReference type="PANTHER" id="PTHR47332">
    <property type="entry name" value="SET DOMAIN-CONTAINING PROTEIN 5"/>
    <property type="match status" value="1"/>
</dbReference>
<evidence type="ECO:0000256" key="5">
    <source>
        <dbReference type="SAM" id="SignalP"/>
    </source>
</evidence>
<organism evidence="8">
    <name type="scientific">Grosmannia clavigera (strain kw1407 / UAMH 11150)</name>
    <name type="common">Blue stain fungus</name>
    <name type="synonym">Graphiocladiella clavigera</name>
    <dbReference type="NCBI Taxonomy" id="655863"/>
    <lineage>
        <taxon>Eukaryota</taxon>
        <taxon>Fungi</taxon>
        <taxon>Dikarya</taxon>
        <taxon>Ascomycota</taxon>
        <taxon>Pezizomycotina</taxon>
        <taxon>Sordariomycetes</taxon>
        <taxon>Sordariomycetidae</taxon>
        <taxon>Ophiostomatales</taxon>
        <taxon>Ophiostomataceae</taxon>
        <taxon>Leptographium</taxon>
    </lineage>
</organism>
<dbReference type="PROSITE" id="PS50280">
    <property type="entry name" value="SET"/>
    <property type="match status" value="1"/>
</dbReference>
<evidence type="ECO:0000313" key="8">
    <source>
        <dbReference type="Proteomes" id="UP000007796"/>
    </source>
</evidence>
<dbReference type="Pfam" id="PF00856">
    <property type="entry name" value="SET"/>
    <property type="match status" value="1"/>
</dbReference>
<evidence type="ECO:0000256" key="1">
    <source>
        <dbReference type="ARBA" id="ARBA00008842"/>
    </source>
</evidence>
<dbReference type="SMART" id="SM00317">
    <property type="entry name" value="SET"/>
    <property type="match status" value="1"/>
</dbReference>
<feature type="domain" description="SET" evidence="6">
    <location>
        <begin position="83"/>
        <end position="252"/>
    </location>
</feature>
<feature type="compositionally biased region" description="Basic residues" evidence="4">
    <location>
        <begin position="664"/>
        <end position="674"/>
    </location>
</feature>
<feature type="region of interest" description="Disordered" evidence="4">
    <location>
        <begin position="159"/>
        <end position="190"/>
    </location>
</feature>
<dbReference type="EMBL" id="GL629765">
    <property type="protein sequence ID" value="EFX03679.1"/>
    <property type="molecule type" value="Genomic_DNA"/>
</dbReference>
<dbReference type="eggNOG" id="KOG2210">
    <property type="taxonomic scope" value="Eukaryota"/>
</dbReference>
<dbReference type="InterPro" id="IPR053185">
    <property type="entry name" value="SET_domain_protein"/>
</dbReference>
<evidence type="ECO:0000259" key="6">
    <source>
        <dbReference type="PROSITE" id="PS50280"/>
    </source>
</evidence>
<feature type="compositionally biased region" description="Basic and acidic residues" evidence="4">
    <location>
        <begin position="166"/>
        <end position="188"/>
    </location>
</feature>
<accession>F0XCM1</accession>
<dbReference type="InterPro" id="IPR046341">
    <property type="entry name" value="SET_dom_sf"/>
</dbReference>
<dbReference type="InterPro" id="IPR018494">
    <property type="entry name" value="Oxysterol-bd_CS"/>
</dbReference>